<dbReference type="AlphaFoldDB" id="A0A444HPM2"/>
<gene>
    <name evidence="1" type="ORF">EHI47_28055</name>
</gene>
<sequence>MTQMLAQNQHTYRKFTSILDLSIYEPLPDDWIIGMTDVVGSTEAIEQGRYEDVNFLGASIIATIGNSLGSFDFPFSFGGDGATFALPAEYRPDAELALRQIAMFSWGRFGLRMRAGLLSMREIRDNRMDVRIARYAVSPEASYYMFSGGGIRWAEQELKKGRFAISSGTEALSAPDLCGLSCEWNPFESQRGTILSLLVEQGSKATDRTFSDTARQVMQILEQADRDGSPVPVQVPPRKDGRTSVNAATWANVASNSDFRKFDDVLRLTVDCTLDEVNEIKAALEEASNRGIVRFGLHCQTHAIMTCLVPGRDSNSHLHFLDGLDGGYSKAAAMLRVNA</sequence>
<proteinExistence type="predicted"/>
<dbReference type="Proteomes" id="UP000283817">
    <property type="component" value="Unassembled WGS sequence"/>
</dbReference>
<evidence type="ECO:0000313" key="2">
    <source>
        <dbReference type="Proteomes" id="UP000283817"/>
    </source>
</evidence>
<accession>A0A444HPM2</accession>
<name>A0A444HPM2_RHILE</name>
<comment type="caution">
    <text evidence="1">The sequence shown here is derived from an EMBL/GenBank/DDBJ whole genome shotgun (WGS) entry which is preliminary data.</text>
</comment>
<dbReference type="EMBL" id="SBHX01000068">
    <property type="protein sequence ID" value="RWX24542.1"/>
    <property type="molecule type" value="Genomic_DNA"/>
</dbReference>
<dbReference type="Pfam" id="PF11294">
    <property type="entry name" value="DUF3095"/>
    <property type="match status" value="2"/>
</dbReference>
<organism evidence="1 2">
    <name type="scientific">Rhizobium leguminosarum</name>
    <dbReference type="NCBI Taxonomy" id="384"/>
    <lineage>
        <taxon>Bacteria</taxon>
        <taxon>Pseudomonadati</taxon>
        <taxon>Pseudomonadota</taxon>
        <taxon>Alphaproteobacteria</taxon>
        <taxon>Hyphomicrobiales</taxon>
        <taxon>Rhizobiaceae</taxon>
        <taxon>Rhizobium/Agrobacterium group</taxon>
        <taxon>Rhizobium</taxon>
    </lineage>
</organism>
<reference evidence="1 2" key="1">
    <citation type="submission" date="2019-01" db="EMBL/GenBank/DDBJ databases">
        <title>RHIZO-ID as a novel technology for direct rhizobia identification.</title>
        <authorList>
            <person name="De Meyer S.E."/>
        </authorList>
    </citation>
    <scope>NUCLEOTIDE SEQUENCE [LARGE SCALE GENOMIC DNA]</scope>
    <source>
        <strain evidence="1 2">WSM448</strain>
    </source>
</reference>
<dbReference type="RefSeq" id="WP_128411932.1">
    <property type="nucleotide sequence ID" value="NZ_SBHX01000068.1"/>
</dbReference>
<evidence type="ECO:0000313" key="1">
    <source>
        <dbReference type="EMBL" id="RWX24542.1"/>
    </source>
</evidence>
<protein>
    <submittedName>
        <fullName evidence="1">DUF3095 family protein</fullName>
    </submittedName>
</protein>
<dbReference type="InterPro" id="IPR021445">
    <property type="entry name" value="DUF3095"/>
</dbReference>